<feature type="transmembrane region" description="Helical" evidence="1">
    <location>
        <begin position="54"/>
        <end position="74"/>
    </location>
</feature>
<dbReference type="EMBL" id="JAEEGB010000015">
    <property type="protein sequence ID" value="MBI6873862.1"/>
    <property type="molecule type" value="Genomic_DNA"/>
</dbReference>
<keyword evidence="1" id="KW-0812">Transmembrane</keyword>
<sequence length="238" mass="27044">MKESKLFKELKKLKDYKITLPLTNEKNSNKNLDFNFFESYIGTRKKKKFKHLHITLIASTLTLVFLTSFIWNYIKISNTKQEIDQIKQTIDSPQTKVKLDGAVKLKKKYDVLNKYYAQAYSITSAIENRAIISSKLIEKICLNIPQKLSFKSFNITVGDKGSGSSIEIQGTAESRVSIAEFEHNLKGLNEVKEVQISNITELTADGKGTSINTDNNSDLSYSFIIKCTLKDVDEHEAE</sequence>
<dbReference type="InterPro" id="IPR007813">
    <property type="entry name" value="PilN"/>
</dbReference>
<organism evidence="2 3">
    <name type="scientific">Clostridium aciditolerans</name>
    <dbReference type="NCBI Taxonomy" id="339861"/>
    <lineage>
        <taxon>Bacteria</taxon>
        <taxon>Bacillati</taxon>
        <taxon>Bacillota</taxon>
        <taxon>Clostridia</taxon>
        <taxon>Eubacteriales</taxon>
        <taxon>Clostridiaceae</taxon>
        <taxon>Clostridium</taxon>
    </lineage>
</organism>
<comment type="caution">
    <text evidence="2">The sequence shown here is derived from an EMBL/GenBank/DDBJ whole genome shotgun (WGS) entry which is preliminary data.</text>
</comment>
<gene>
    <name evidence="2" type="ORF">I6U51_14340</name>
</gene>
<dbReference type="AlphaFoldDB" id="A0A934HZC6"/>
<dbReference type="InterPro" id="IPR052534">
    <property type="entry name" value="Extracell_DNA_Util/SecSys_Comp"/>
</dbReference>
<evidence type="ECO:0000313" key="3">
    <source>
        <dbReference type="Proteomes" id="UP000622687"/>
    </source>
</evidence>
<name>A0A934HZC6_9CLOT</name>
<dbReference type="Pfam" id="PF05137">
    <property type="entry name" value="PilN"/>
    <property type="match status" value="1"/>
</dbReference>
<keyword evidence="1" id="KW-1133">Transmembrane helix</keyword>
<dbReference type="PANTHER" id="PTHR40278">
    <property type="entry name" value="DNA UTILIZATION PROTEIN HOFN"/>
    <property type="match status" value="1"/>
</dbReference>
<dbReference type="Proteomes" id="UP000622687">
    <property type="component" value="Unassembled WGS sequence"/>
</dbReference>
<reference evidence="2" key="1">
    <citation type="submission" date="2020-12" db="EMBL/GenBank/DDBJ databases">
        <title>Clostridium thailandense sp. nov., a novel acetogenic bacterium isolated from peat land soil in Thailand.</title>
        <authorList>
            <person name="Chaikitkaew S."/>
            <person name="Birkeland N.K."/>
        </authorList>
    </citation>
    <scope>NUCLEOTIDE SEQUENCE</scope>
    <source>
        <strain evidence="2">DSM 17425</strain>
    </source>
</reference>
<protein>
    <submittedName>
        <fullName evidence="2">PilN domain-containing protein</fullName>
    </submittedName>
</protein>
<dbReference type="PANTHER" id="PTHR40278:SF1">
    <property type="entry name" value="DNA UTILIZATION PROTEIN HOFN"/>
    <property type="match status" value="1"/>
</dbReference>
<evidence type="ECO:0000256" key="1">
    <source>
        <dbReference type="SAM" id="Phobius"/>
    </source>
</evidence>
<evidence type="ECO:0000313" key="2">
    <source>
        <dbReference type="EMBL" id="MBI6873862.1"/>
    </source>
</evidence>
<keyword evidence="1" id="KW-0472">Membrane</keyword>
<keyword evidence="3" id="KW-1185">Reference proteome</keyword>
<accession>A0A934HZC6</accession>
<dbReference type="RefSeq" id="WP_211143280.1">
    <property type="nucleotide sequence ID" value="NZ_JAEEGB010000015.1"/>
</dbReference>
<proteinExistence type="predicted"/>